<proteinExistence type="inferred from homology"/>
<keyword evidence="5 9" id="KW-0547">Nucleotide-binding</keyword>
<evidence type="ECO:0000256" key="8">
    <source>
        <dbReference type="ARBA" id="ARBA00048141"/>
    </source>
</evidence>
<dbReference type="GO" id="GO:0003991">
    <property type="term" value="F:acetylglutamate kinase activity"/>
    <property type="evidence" value="ECO:0007669"/>
    <property type="project" value="UniProtKB-UniRule"/>
</dbReference>
<dbReference type="GO" id="GO:0042450">
    <property type="term" value="P:L-arginine biosynthetic process via ornithine"/>
    <property type="evidence" value="ECO:0007669"/>
    <property type="project" value="UniProtKB-UniRule"/>
</dbReference>
<dbReference type="PRINTS" id="PR00474">
    <property type="entry name" value="GLU5KINASE"/>
</dbReference>
<keyword evidence="7 9" id="KW-0067">ATP-binding</keyword>
<comment type="function">
    <text evidence="9">Catalyzes the ATP-dependent phosphorylation of N-acetyl-L-glutamate.</text>
</comment>
<evidence type="ECO:0000259" key="10">
    <source>
        <dbReference type="Pfam" id="PF00696"/>
    </source>
</evidence>
<feature type="binding site" evidence="9">
    <location>
        <position position="87"/>
    </location>
    <ligand>
        <name>substrate</name>
    </ligand>
</feature>
<dbReference type="PANTHER" id="PTHR23342">
    <property type="entry name" value="N-ACETYLGLUTAMATE SYNTHASE"/>
    <property type="match status" value="1"/>
</dbReference>
<keyword evidence="2 9" id="KW-0055">Arginine biosynthesis</keyword>
<keyword evidence="9" id="KW-0963">Cytoplasm</keyword>
<dbReference type="PIRSF" id="PIRSF000728">
    <property type="entry name" value="NAGK"/>
    <property type="match status" value="1"/>
</dbReference>
<dbReference type="InterPro" id="IPR037528">
    <property type="entry name" value="ArgB"/>
</dbReference>
<protein>
    <recommendedName>
        <fullName evidence="9">Acetylglutamate kinase</fullName>
        <ecNumber evidence="9">2.7.2.8</ecNumber>
    </recommendedName>
    <alternativeName>
        <fullName evidence="9">N-acetyl-L-glutamate 5-phosphotransferase</fullName>
    </alternativeName>
    <alternativeName>
        <fullName evidence="9">NAG kinase</fullName>
        <shortName evidence="9">NAGK</shortName>
    </alternativeName>
</protein>
<dbReference type="SUPFAM" id="SSF53633">
    <property type="entry name" value="Carbamate kinase-like"/>
    <property type="match status" value="1"/>
</dbReference>
<comment type="pathway">
    <text evidence="1 9">Amino-acid biosynthesis; L-arginine biosynthesis; N(2)-acetyl-L-ornithine from L-glutamate: step 2/4.</text>
</comment>
<evidence type="ECO:0000256" key="7">
    <source>
        <dbReference type="ARBA" id="ARBA00022840"/>
    </source>
</evidence>
<keyword evidence="6 9" id="KW-0418">Kinase</keyword>
<evidence type="ECO:0000256" key="6">
    <source>
        <dbReference type="ARBA" id="ARBA00022777"/>
    </source>
</evidence>
<dbReference type="NCBIfam" id="TIGR00761">
    <property type="entry name" value="argB"/>
    <property type="match status" value="1"/>
</dbReference>
<dbReference type="InterPro" id="IPR036393">
    <property type="entry name" value="AceGlu_kinase-like_sf"/>
</dbReference>
<organism evidence="11">
    <name type="scientific">candidate division TA06 bacterium ADurb.Bin131</name>
    <dbReference type="NCBI Taxonomy" id="1852827"/>
    <lineage>
        <taxon>Bacteria</taxon>
        <taxon>Bacteria division TA06</taxon>
    </lineage>
</organism>
<evidence type="ECO:0000256" key="2">
    <source>
        <dbReference type="ARBA" id="ARBA00022571"/>
    </source>
</evidence>
<feature type="domain" description="Aspartate/glutamate/uridylate kinase" evidence="10">
    <location>
        <begin position="25"/>
        <end position="266"/>
    </location>
</feature>
<dbReference type="InterPro" id="IPR001048">
    <property type="entry name" value="Asp/Glu/Uridylate_kinase"/>
</dbReference>
<feature type="site" description="Transition state stabilizer" evidence="9">
    <location>
        <position position="247"/>
    </location>
</feature>
<dbReference type="EC" id="2.7.2.8" evidence="9"/>
<evidence type="ECO:0000256" key="3">
    <source>
        <dbReference type="ARBA" id="ARBA00022605"/>
    </source>
</evidence>
<dbReference type="PANTHER" id="PTHR23342:SF0">
    <property type="entry name" value="N-ACETYLGLUTAMATE SYNTHASE, MITOCHONDRIAL"/>
    <property type="match status" value="1"/>
</dbReference>
<dbReference type="InterPro" id="IPR004662">
    <property type="entry name" value="AcgluKinase_fam"/>
</dbReference>
<sequence length="295" mass="31745">MDNIIFQKAEALTEALPYIQRYKGKIFVIKIGGAILRIPESRKNILHDVAFLNAVGIKTVIVCGAGPAITEEIEKRGKKVKFIEGLRITDADVLEIVVEVLGSVRDEFARDLINEFKTPAFSLKPEDGHLIARKIHWQKGDEVIDLGFVGQVESVNTDVIKETLEKGIVIFAPIGISKDGQKYNINGDSVSSSVAQSLGAEKLIFVSGVKGVMRNLDNSDTLISVLTASQAEGLINEGVIHGGMIPKVKGAIASLKGGVKKVHIISGNIAHSLILEIFTEQGIGTEIILDGESNG</sequence>
<comment type="subcellular location">
    <subcellularLocation>
        <location evidence="9">Cytoplasm</location>
    </subcellularLocation>
</comment>
<dbReference type="Gene3D" id="3.40.1160.10">
    <property type="entry name" value="Acetylglutamate kinase-like"/>
    <property type="match status" value="1"/>
</dbReference>
<keyword evidence="4 9" id="KW-0808">Transferase</keyword>
<keyword evidence="3 9" id="KW-0028">Amino-acid biosynthesis</keyword>
<dbReference type="Proteomes" id="UP000485562">
    <property type="component" value="Unassembled WGS sequence"/>
</dbReference>
<feature type="site" description="Transition state stabilizer" evidence="9">
    <location>
        <position position="30"/>
    </location>
</feature>
<evidence type="ECO:0000256" key="1">
    <source>
        <dbReference type="ARBA" id="ARBA00004828"/>
    </source>
</evidence>
<dbReference type="FunFam" id="3.40.1160.10:FF:000004">
    <property type="entry name" value="Acetylglutamate kinase"/>
    <property type="match status" value="1"/>
</dbReference>
<evidence type="ECO:0000256" key="4">
    <source>
        <dbReference type="ARBA" id="ARBA00022679"/>
    </source>
</evidence>
<feature type="binding site" evidence="9">
    <location>
        <begin position="65"/>
        <end position="66"/>
    </location>
    <ligand>
        <name>substrate</name>
    </ligand>
</feature>
<dbReference type="UniPathway" id="UPA00068">
    <property type="reaction ID" value="UER00107"/>
</dbReference>
<dbReference type="HAMAP" id="MF_00082">
    <property type="entry name" value="ArgB"/>
    <property type="match status" value="1"/>
</dbReference>
<comment type="similarity">
    <text evidence="9">Belongs to the acetylglutamate kinase family. ArgB subfamily.</text>
</comment>
<name>A0A1V6CBS5_UNCT6</name>
<feature type="binding site" evidence="9">
    <location>
        <position position="184"/>
    </location>
    <ligand>
        <name>substrate</name>
    </ligand>
</feature>
<dbReference type="AlphaFoldDB" id="A0A1V6CBS5"/>
<evidence type="ECO:0000256" key="5">
    <source>
        <dbReference type="ARBA" id="ARBA00022741"/>
    </source>
</evidence>
<dbReference type="GO" id="GO:0005524">
    <property type="term" value="F:ATP binding"/>
    <property type="evidence" value="ECO:0007669"/>
    <property type="project" value="UniProtKB-UniRule"/>
</dbReference>
<gene>
    <name evidence="9 11" type="primary">argB</name>
    <name evidence="11" type="ORF">BWX89_00574</name>
</gene>
<dbReference type="InterPro" id="IPR001057">
    <property type="entry name" value="Glu/AcGlu_kinase"/>
</dbReference>
<reference evidence="11" key="1">
    <citation type="submission" date="2017-02" db="EMBL/GenBank/DDBJ databases">
        <title>Delving into the versatile metabolic prowess of the omnipresent phylum Bacteroidetes.</title>
        <authorList>
            <person name="Nobu M.K."/>
            <person name="Mei R."/>
            <person name="Narihiro T."/>
            <person name="Kuroda K."/>
            <person name="Liu W.-T."/>
        </authorList>
    </citation>
    <scope>NUCLEOTIDE SEQUENCE</scope>
    <source>
        <strain evidence="11">ADurb.Bin131</strain>
    </source>
</reference>
<dbReference type="Pfam" id="PF00696">
    <property type="entry name" value="AA_kinase"/>
    <property type="match status" value="1"/>
</dbReference>
<dbReference type="EMBL" id="MWDQ01000044">
    <property type="protein sequence ID" value="OQB74329.1"/>
    <property type="molecule type" value="Genomic_DNA"/>
</dbReference>
<dbReference type="GO" id="GO:0005737">
    <property type="term" value="C:cytoplasm"/>
    <property type="evidence" value="ECO:0007669"/>
    <property type="project" value="UniProtKB-SubCell"/>
</dbReference>
<comment type="caution">
    <text evidence="11">The sequence shown here is derived from an EMBL/GenBank/DDBJ whole genome shotgun (WGS) entry which is preliminary data.</text>
</comment>
<accession>A0A1V6CBS5</accession>
<evidence type="ECO:0000313" key="11">
    <source>
        <dbReference type="EMBL" id="OQB74329.1"/>
    </source>
</evidence>
<evidence type="ECO:0000256" key="9">
    <source>
        <dbReference type="HAMAP-Rule" id="MF_00082"/>
    </source>
</evidence>
<comment type="catalytic activity">
    <reaction evidence="8 9">
        <text>N-acetyl-L-glutamate + ATP = N-acetyl-L-glutamyl 5-phosphate + ADP</text>
        <dbReference type="Rhea" id="RHEA:14629"/>
        <dbReference type="ChEBI" id="CHEBI:30616"/>
        <dbReference type="ChEBI" id="CHEBI:44337"/>
        <dbReference type="ChEBI" id="CHEBI:57936"/>
        <dbReference type="ChEBI" id="CHEBI:456216"/>
        <dbReference type="EC" id="2.7.2.8"/>
    </reaction>
</comment>